<evidence type="ECO:0000313" key="10">
    <source>
        <dbReference type="Proteomes" id="UP000667802"/>
    </source>
</evidence>
<feature type="transmembrane region" description="Helical" evidence="6">
    <location>
        <begin position="371"/>
        <end position="394"/>
    </location>
</feature>
<feature type="transmembrane region" description="Helical" evidence="6">
    <location>
        <begin position="341"/>
        <end position="359"/>
    </location>
</feature>
<dbReference type="Gene3D" id="3.30.565.10">
    <property type="entry name" value="Histidine kinase-like ATPase, C-terminal domain"/>
    <property type="match status" value="1"/>
</dbReference>
<dbReference type="Pfam" id="PF13581">
    <property type="entry name" value="HATPase_c_2"/>
    <property type="match status" value="1"/>
</dbReference>
<dbReference type="PANTHER" id="PTHR24421:SF10">
    <property type="entry name" value="NITRATE_NITRITE SENSOR PROTEIN NARQ"/>
    <property type="match status" value="1"/>
</dbReference>
<evidence type="ECO:0000256" key="6">
    <source>
        <dbReference type="SAM" id="Phobius"/>
    </source>
</evidence>
<dbReference type="EC" id="2.7.13.3" evidence="2"/>
<proteinExistence type="predicted"/>
<keyword evidence="6" id="KW-0812">Transmembrane</keyword>
<sequence>MKMLRVREVIIRHIMGVGVAIAWGFIYCAIASSLPMIQKLELDIQDSLIRLHKPGSPPEKILLVKINQFEMSGYDLHNLHNLNIFYATLVQSLIENGARVVVLNLPEQMKQYIDTDTDPRLKRPLKDTISQYSNQIVLVARPSTLPSGVSTLNIYNNLLPFNNKNTSPSITPDKIVSYFRQAPNRRALNNPARRVELFGRFSYEDDPDLNARHRVKSVARLALEKFYKVSNDQADLHRLTSLRILSPLQINFWGAADTFPSINFQFQCSSQIELEQCHSVFDSQSLQNLRDKLVLIDLPEGRMSESYSQPTPYGEMSIAEVQANLIASVMMHSFLATAKDAHSTITTLGFVLMSLYITNRFNKPKNQLIRLADLWFFLGLIGSYLALSLLLFLHGLLLPLSIPILGWLGTGSSVAAYLLFLQSVQQRQKLAERQAVLLQTRKLLHRVATDIHDGPLQELKLVMDKIELLNIQNPSPMIEQLLDHIEAIGLALRNQLSNTRNLAETLEITPELQFGLAQGIHEWLQQLINAGDLTIKVNQHLQPLREPKSDSAWIDAREDVFCFFREAITNIIHHAQPPNGTATEVTIYLLQEGNRCKLVIENNGTLPEHTDQDDLNKKRKTGGYGTKLMTTIASELPNGLCERVSLEKGGMRVTLEWTIEPV</sequence>
<keyword evidence="4" id="KW-0418">Kinase</keyword>
<gene>
    <name evidence="9" type="ORF">G7B40_027990</name>
</gene>
<evidence type="ECO:0000256" key="4">
    <source>
        <dbReference type="ARBA" id="ARBA00022777"/>
    </source>
</evidence>
<evidence type="ECO:0000256" key="2">
    <source>
        <dbReference type="ARBA" id="ARBA00012438"/>
    </source>
</evidence>
<dbReference type="GO" id="GO:0000160">
    <property type="term" value="P:phosphorelay signal transduction system"/>
    <property type="evidence" value="ECO:0007669"/>
    <property type="project" value="UniProtKB-KW"/>
</dbReference>
<dbReference type="InterPro" id="IPR007890">
    <property type="entry name" value="CHASE2"/>
</dbReference>
<evidence type="ECO:0000313" key="9">
    <source>
        <dbReference type="EMBL" id="MDR9898371.1"/>
    </source>
</evidence>
<dbReference type="CDD" id="cd16936">
    <property type="entry name" value="HATPase_RsbW-like"/>
    <property type="match status" value="1"/>
</dbReference>
<evidence type="ECO:0000256" key="1">
    <source>
        <dbReference type="ARBA" id="ARBA00000085"/>
    </source>
</evidence>
<name>A0AAP5M7P7_9CYAN</name>
<evidence type="ECO:0000259" key="7">
    <source>
        <dbReference type="Pfam" id="PF05226"/>
    </source>
</evidence>
<dbReference type="InterPro" id="IPR036890">
    <property type="entry name" value="HATPase_C_sf"/>
</dbReference>
<feature type="transmembrane region" description="Helical" evidence="6">
    <location>
        <begin position="400"/>
        <end position="420"/>
    </location>
</feature>
<dbReference type="AlphaFoldDB" id="A0AAP5M7P7"/>
<feature type="domain" description="Histidine kinase/HSP90-like ATPase" evidence="8">
    <location>
        <begin position="556"/>
        <end position="657"/>
    </location>
</feature>
<evidence type="ECO:0000256" key="3">
    <source>
        <dbReference type="ARBA" id="ARBA00022679"/>
    </source>
</evidence>
<evidence type="ECO:0000259" key="8">
    <source>
        <dbReference type="Pfam" id="PF13581"/>
    </source>
</evidence>
<evidence type="ECO:0000256" key="5">
    <source>
        <dbReference type="ARBA" id="ARBA00023012"/>
    </source>
</evidence>
<dbReference type="EMBL" id="JAALHA020000017">
    <property type="protein sequence ID" value="MDR9898371.1"/>
    <property type="molecule type" value="Genomic_DNA"/>
</dbReference>
<reference evidence="10" key="1">
    <citation type="journal article" date="2021" name="Science">
        <title>Hunting the eagle killer: A cyanobacterial neurotoxin causes vacuolar myelinopathy.</title>
        <authorList>
            <person name="Breinlinger S."/>
            <person name="Phillips T.J."/>
            <person name="Haram B.N."/>
            <person name="Mares J."/>
            <person name="Martinez Yerena J.A."/>
            <person name="Hrouzek P."/>
            <person name="Sobotka R."/>
            <person name="Henderson W.M."/>
            <person name="Schmieder P."/>
            <person name="Williams S.M."/>
            <person name="Lauderdale J.D."/>
            <person name="Wilde H.D."/>
            <person name="Gerrin W."/>
            <person name="Kust A."/>
            <person name="Washington J.W."/>
            <person name="Wagner C."/>
            <person name="Geier B."/>
            <person name="Liebeke M."/>
            <person name="Enke H."/>
            <person name="Niedermeyer T.H.J."/>
            <person name="Wilde S.B."/>
        </authorList>
    </citation>
    <scope>NUCLEOTIDE SEQUENCE [LARGE SCALE GENOMIC DNA]</scope>
    <source>
        <strain evidence="10">Thurmond2011</strain>
    </source>
</reference>
<comment type="catalytic activity">
    <reaction evidence="1">
        <text>ATP + protein L-histidine = ADP + protein N-phospho-L-histidine.</text>
        <dbReference type="EC" id="2.7.13.3"/>
    </reaction>
</comment>
<dbReference type="InterPro" id="IPR003594">
    <property type="entry name" value="HATPase_dom"/>
</dbReference>
<keyword evidence="6" id="KW-0472">Membrane</keyword>
<dbReference type="PANTHER" id="PTHR24421">
    <property type="entry name" value="NITRATE/NITRITE SENSOR PROTEIN NARX-RELATED"/>
    <property type="match status" value="1"/>
</dbReference>
<protein>
    <recommendedName>
        <fullName evidence="2">histidine kinase</fullName>
        <ecNumber evidence="2">2.7.13.3</ecNumber>
    </recommendedName>
</protein>
<keyword evidence="3" id="KW-0808">Transferase</keyword>
<dbReference type="Pfam" id="PF05226">
    <property type="entry name" value="CHASE2"/>
    <property type="match status" value="1"/>
</dbReference>
<keyword evidence="6" id="KW-1133">Transmembrane helix</keyword>
<dbReference type="SUPFAM" id="SSF55874">
    <property type="entry name" value="ATPase domain of HSP90 chaperone/DNA topoisomerase II/histidine kinase"/>
    <property type="match status" value="1"/>
</dbReference>
<organism evidence="9 10">
    <name type="scientific">Aetokthonos hydrillicola Thurmond2011</name>
    <dbReference type="NCBI Taxonomy" id="2712845"/>
    <lineage>
        <taxon>Bacteria</taxon>
        <taxon>Bacillati</taxon>
        <taxon>Cyanobacteriota</taxon>
        <taxon>Cyanophyceae</taxon>
        <taxon>Nostocales</taxon>
        <taxon>Hapalosiphonaceae</taxon>
        <taxon>Aetokthonos</taxon>
    </lineage>
</organism>
<keyword evidence="5" id="KW-0902">Two-component regulatory system</keyword>
<dbReference type="Proteomes" id="UP000667802">
    <property type="component" value="Unassembled WGS sequence"/>
</dbReference>
<dbReference type="InterPro" id="IPR050482">
    <property type="entry name" value="Sensor_HK_TwoCompSys"/>
</dbReference>
<feature type="domain" description="CHASE2" evidence="7">
    <location>
        <begin position="29"/>
        <end position="348"/>
    </location>
</feature>
<keyword evidence="10" id="KW-1185">Reference proteome</keyword>
<accession>A0AAP5M7P7</accession>
<comment type="caution">
    <text evidence="9">The sequence shown here is derived from an EMBL/GenBank/DDBJ whole genome shotgun (WGS) entry which is preliminary data.</text>
</comment>
<dbReference type="GO" id="GO:0004673">
    <property type="term" value="F:protein histidine kinase activity"/>
    <property type="evidence" value="ECO:0007669"/>
    <property type="project" value="UniProtKB-EC"/>
</dbReference>